<dbReference type="GO" id="GO:0005739">
    <property type="term" value="C:mitochondrion"/>
    <property type="evidence" value="ECO:0007669"/>
    <property type="project" value="TreeGrafter"/>
</dbReference>
<dbReference type="InterPro" id="IPR022812">
    <property type="entry name" value="Dynamin"/>
</dbReference>
<dbReference type="Proteomes" id="UP000034164">
    <property type="component" value="Unassembled WGS sequence"/>
</dbReference>
<dbReference type="GO" id="GO:0005874">
    <property type="term" value="C:microtubule"/>
    <property type="evidence" value="ECO:0007669"/>
    <property type="project" value="TreeGrafter"/>
</dbReference>
<dbReference type="Gene3D" id="3.40.50.300">
    <property type="entry name" value="P-loop containing nucleotide triphosphate hydrolases"/>
    <property type="match status" value="1"/>
</dbReference>
<evidence type="ECO:0000313" key="2">
    <source>
        <dbReference type="Proteomes" id="UP000034164"/>
    </source>
</evidence>
<name>A0A0G2HU71_9EURO</name>
<organism evidence="1 2">
    <name type="scientific">[Emmonsia] crescens</name>
    <dbReference type="NCBI Taxonomy" id="73230"/>
    <lineage>
        <taxon>Eukaryota</taxon>
        <taxon>Fungi</taxon>
        <taxon>Dikarya</taxon>
        <taxon>Ascomycota</taxon>
        <taxon>Pezizomycotina</taxon>
        <taxon>Eurotiomycetes</taxon>
        <taxon>Eurotiomycetidae</taxon>
        <taxon>Onygenales</taxon>
        <taxon>Ajellomycetaceae</taxon>
        <taxon>Emergomyces</taxon>
    </lineage>
</organism>
<dbReference type="SUPFAM" id="SSF52540">
    <property type="entry name" value="P-loop containing nucleoside triphosphate hydrolases"/>
    <property type="match status" value="1"/>
</dbReference>
<dbReference type="OrthoDB" id="415706at2759"/>
<dbReference type="PANTHER" id="PTHR11566:SF215">
    <property type="entry name" value="DYNAMIN GTPASE"/>
    <property type="match status" value="1"/>
</dbReference>
<accession>A0A0G2HU71</accession>
<dbReference type="GO" id="GO:0006897">
    <property type="term" value="P:endocytosis"/>
    <property type="evidence" value="ECO:0007669"/>
    <property type="project" value="TreeGrafter"/>
</dbReference>
<dbReference type="GO" id="GO:0003924">
    <property type="term" value="F:GTPase activity"/>
    <property type="evidence" value="ECO:0007669"/>
    <property type="project" value="TreeGrafter"/>
</dbReference>
<dbReference type="PANTHER" id="PTHR11566">
    <property type="entry name" value="DYNAMIN"/>
    <property type="match status" value="1"/>
</dbReference>
<gene>
    <name evidence="1" type="ORF">EMCG_03756</name>
</gene>
<dbReference type="EMBL" id="LCZI01001248">
    <property type="protein sequence ID" value="KKZ61727.1"/>
    <property type="molecule type" value="Genomic_DNA"/>
</dbReference>
<protein>
    <submittedName>
        <fullName evidence="1">Uncharacterized protein</fullName>
    </submittedName>
</protein>
<evidence type="ECO:0000313" key="1">
    <source>
        <dbReference type="EMBL" id="KKZ61727.1"/>
    </source>
</evidence>
<dbReference type="InterPro" id="IPR027417">
    <property type="entry name" value="P-loop_NTPase"/>
</dbReference>
<dbReference type="GO" id="GO:0016559">
    <property type="term" value="P:peroxisome fission"/>
    <property type="evidence" value="ECO:0007669"/>
    <property type="project" value="TreeGrafter"/>
</dbReference>
<proteinExistence type="predicted"/>
<reference evidence="2" key="1">
    <citation type="journal article" date="2015" name="PLoS Genet.">
        <title>The dynamic genome and transcriptome of the human fungal pathogen Blastomyces and close relative Emmonsia.</title>
        <authorList>
            <person name="Munoz J.F."/>
            <person name="Gauthier G.M."/>
            <person name="Desjardins C.A."/>
            <person name="Gallo J.E."/>
            <person name="Holder J."/>
            <person name="Sullivan T.D."/>
            <person name="Marty A.J."/>
            <person name="Carmen J.C."/>
            <person name="Chen Z."/>
            <person name="Ding L."/>
            <person name="Gujja S."/>
            <person name="Magrini V."/>
            <person name="Misas E."/>
            <person name="Mitreva M."/>
            <person name="Priest M."/>
            <person name="Saif S."/>
            <person name="Whiston E.A."/>
            <person name="Young S."/>
            <person name="Zeng Q."/>
            <person name="Goldman W.E."/>
            <person name="Mardis E.R."/>
            <person name="Taylor J.W."/>
            <person name="McEwen J.G."/>
            <person name="Clay O.K."/>
            <person name="Klein B.S."/>
            <person name="Cuomo C.A."/>
        </authorList>
    </citation>
    <scope>NUCLEOTIDE SEQUENCE [LARGE SCALE GENOMIC DNA]</scope>
    <source>
        <strain evidence="2">UAMH 3008</strain>
    </source>
</reference>
<dbReference type="GO" id="GO:0000266">
    <property type="term" value="P:mitochondrial fission"/>
    <property type="evidence" value="ECO:0007669"/>
    <property type="project" value="TreeGrafter"/>
</dbReference>
<sequence length="105" mass="11262">MVGNALTAIPANVDIATQEILELAIEFDPCGDRTLGVFTKPHLVDDGAEKSILDMLKGRTQGIKLGGSVVRNPGQRDLDDNRADRNDGEISLRGVLYALGRSMPS</sequence>
<dbReference type="GO" id="GO:0048312">
    <property type="term" value="P:intracellular distribution of mitochondria"/>
    <property type="evidence" value="ECO:0007669"/>
    <property type="project" value="TreeGrafter"/>
</dbReference>
<dbReference type="GO" id="GO:0016020">
    <property type="term" value="C:membrane"/>
    <property type="evidence" value="ECO:0007669"/>
    <property type="project" value="TreeGrafter"/>
</dbReference>
<dbReference type="AlphaFoldDB" id="A0A0G2HU71"/>
<comment type="caution">
    <text evidence="1">The sequence shown here is derived from an EMBL/GenBank/DDBJ whole genome shotgun (WGS) entry which is preliminary data.</text>
</comment>
<dbReference type="GO" id="GO:0008017">
    <property type="term" value="F:microtubule binding"/>
    <property type="evidence" value="ECO:0007669"/>
    <property type="project" value="TreeGrafter"/>
</dbReference>
<dbReference type="PRINTS" id="PR00195">
    <property type="entry name" value="DYNAMIN"/>
</dbReference>
<dbReference type="VEuPathDB" id="FungiDB:EMCG_03756"/>